<dbReference type="FunFam" id="3.30.70.100:FF:000001">
    <property type="entry name" value="ATPase copper transporting beta"/>
    <property type="match status" value="1"/>
</dbReference>
<dbReference type="OrthoDB" id="1521937at2"/>
<sequence>MKQQIEITGMTCGGCVKNVKEALKQIEGVQTVEVSLNPPQAVIEANESISKTQLSQALVKAGGYSIAGAEGDKNQKKSGGSCCS</sequence>
<dbReference type="InterPro" id="IPR036163">
    <property type="entry name" value="HMA_dom_sf"/>
</dbReference>
<dbReference type="InterPro" id="IPR017969">
    <property type="entry name" value="Heavy-metal-associated_CS"/>
</dbReference>
<proteinExistence type="predicted"/>
<dbReference type="RefSeq" id="WP_051605472.1">
    <property type="nucleotide sequence ID" value="NZ_RBLG01000001.1"/>
</dbReference>
<comment type="caution">
    <text evidence="3">The sequence shown here is derived from an EMBL/GenBank/DDBJ whole genome shotgun (WGS) entry which is preliminary data.</text>
</comment>
<dbReference type="Pfam" id="PF00403">
    <property type="entry name" value="HMA"/>
    <property type="match status" value="1"/>
</dbReference>
<organism evidence="3 4">
    <name type="scientific">Gillisia mitskevichiae</name>
    <dbReference type="NCBI Taxonomy" id="270921"/>
    <lineage>
        <taxon>Bacteria</taxon>
        <taxon>Pseudomonadati</taxon>
        <taxon>Bacteroidota</taxon>
        <taxon>Flavobacteriia</taxon>
        <taxon>Flavobacteriales</taxon>
        <taxon>Flavobacteriaceae</taxon>
        <taxon>Gillisia</taxon>
    </lineage>
</organism>
<accession>A0A495PYS8</accession>
<name>A0A495PYS8_9FLAO</name>
<evidence type="ECO:0000259" key="2">
    <source>
        <dbReference type="PROSITE" id="PS50846"/>
    </source>
</evidence>
<dbReference type="GO" id="GO:0046872">
    <property type="term" value="F:metal ion binding"/>
    <property type="evidence" value="ECO:0007669"/>
    <property type="project" value="UniProtKB-KW"/>
</dbReference>
<dbReference type="EMBL" id="RBLG01000001">
    <property type="protein sequence ID" value="RKS55663.1"/>
    <property type="molecule type" value="Genomic_DNA"/>
</dbReference>
<dbReference type="AlphaFoldDB" id="A0A495PYS8"/>
<reference evidence="3 4" key="1">
    <citation type="submission" date="2018-10" db="EMBL/GenBank/DDBJ databases">
        <title>Genomic Encyclopedia of Archaeal and Bacterial Type Strains, Phase II (KMG-II): from individual species to whole genera.</title>
        <authorList>
            <person name="Goeker M."/>
        </authorList>
    </citation>
    <scope>NUCLEOTIDE SEQUENCE [LARGE SCALE GENOMIC DNA]</scope>
    <source>
        <strain evidence="3 4">DSM 19839</strain>
    </source>
</reference>
<keyword evidence="4" id="KW-1185">Reference proteome</keyword>
<dbReference type="PROSITE" id="PS01047">
    <property type="entry name" value="HMA_1"/>
    <property type="match status" value="1"/>
</dbReference>
<gene>
    <name evidence="3" type="ORF">BC962_0631</name>
</gene>
<dbReference type="SUPFAM" id="SSF55008">
    <property type="entry name" value="HMA, heavy metal-associated domain"/>
    <property type="match status" value="1"/>
</dbReference>
<dbReference type="CDD" id="cd00371">
    <property type="entry name" value="HMA"/>
    <property type="match status" value="1"/>
</dbReference>
<dbReference type="PROSITE" id="PS50846">
    <property type="entry name" value="HMA_2"/>
    <property type="match status" value="1"/>
</dbReference>
<dbReference type="InterPro" id="IPR006121">
    <property type="entry name" value="HMA_dom"/>
</dbReference>
<dbReference type="Proteomes" id="UP000276282">
    <property type="component" value="Unassembled WGS sequence"/>
</dbReference>
<feature type="domain" description="HMA" evidence="2">
    <location>
        <begin position="1"/>
        <end position="67"/>
    </location>
</feature>
<keyword evidence="1" id="KW-0479">Metal-binding</keyword>
<evidence type="ECO:0000313" key="4">
    <source>
        <dbReference type="Proteomes" id="UP000276282"/>
    </source>
</evidence>
<dbReference type="Gene3D" id="3.30.70.100">
    <property type="match status" value="1"/>
</dbReference>
<evidence type="ECO:0000256" key="1">
    <source>
        <dbReference type="ARBA" id="ARBA00022723"/>
    </source>
</evidence>
<evidence type="ECO:0000313" key="3">
    <source>
        <dbReference type="EMBL" id="RKS55663.1"/>
    </source>
</evidence>
<protein>
    <submittedName>
        <fullName evidence="3">Copper chaperone</fullName>
    </submittedName>
</protein>